<proteinExistence type="predicted"/>
<dbReference type="EMBL" id="JAUIZM010000007">
    <property type="protein sequence ID" value="KAK1375548.1"/>
    <property type="molecule type" value="Genomic_DNA"/>
</dbReference>
<dbReference type="AlphaFoldDB" id="A0AAD8HYT5"/>
<evidence type="ECO:0000313" key="1">
    <source>
        <dbReference type="EMBL" id="KAK1375548.1"/>
    </source>
</evidence>
<protein>
    <submittedName>
        <fullName evidence="1">F-box/LRR-repeat protein 23</fullName>
    </submittedName>
</protein>
<dbReference type="Gene3D" id="3.80.10.10">
    <property type="entry name" value="Ribonuclease Inhibitor"/>
    <property type="match status" value="1"/>
</dbReference>
<dbReference type="PANTHER" id="PTHR38926">
    <property type="entry name" value="F-BOX DOMAIN CONTAINING PROTEIN, EXPRESSED"/>
    <property type="match status" value="1"/>
</dbReference>
<reference evidence="1" key="1">
    <citation type="submission" date="2023-02" db="EMBL/GenBank/DDBJ databases">
        <title>Genome of toxic invasive species Heracleum sosnowskyi carries increased number of genes despite the absence of recent whole-genome duplications.</title>
        <authorList>
            <person name="Schelkunov M."/>
            <person name="Shtratnikova V."/>
            <person name="Makarenko M."/>
            <person name="Klepikova A."/>
            <person name="Omelchenko D."/>
            <person name="Novikova G."/>
            <person name="Obukhova E."/>
            <person name="Bogdanov V."/>
            <person name="Penin A."/>
            <person name="Logacheva M."/>
        </authorList>
    </citation>
    <scope>NUCLEOTIDE SEQUENCE</scope>
    <source>
        <strain evidence="1">Hsosn_3</strain>
        <tissue evidence="1">Leaf</tissue>
    </source>
</reference>
<comment type="caution">
    <text evidence="1">The sequence shown here is derived from an EMBL/GenBank/DDBJ whole genome shotgun (WGS) entry which is preliminary data.</text>
</comment>
<evidence type="ECO:0000313" key="2">
    <source>
        <dbReference type="Proteomes" id="UP001237642"/>
    </source>
</evidence>
<organism evidence="1 2">
    <name type="scientific">Heracleum sosnowskyi</name>
    <dbReference type="NCBI Taxonomy" id="360622"/>
    <lineage>
        <taxon>Eukaryota</taxon>
        <taxon>Viridiplantae</taxon>
        <taxon>Streptophyta</taxon>
        <taxon>Embryophyta</taxon>
        <taxon>Tracheophyta</taxon>
        <taxon>Spermatophyta</taxon>
        <taxon>Magnoliopsida</taxon>
        <taxon>eudicotyledons</taxon>
        <taxon>Gunneridae</taxon>
        <taxon>Pentapetalae</taxon>
        <taxon>asterids</taxon>
        <taxon>campanulids</taxon>
        <taxon>Apiales</taxon>
        <taxon>Apiaceae</taxon>
        <taxon>Apioideae</taxon>
        <taxon>apioid superclade</taxon>
        <taxon>Tordylieae</taxon>
        <taxon>Tordyliinae</taxon>
        <taxon>Heracleum</taxon>
    </lineage>
</organism>
<accession>A0AAD8HYT5</accession>
<dbReference type="Proteomes" id="UP001237642">
    <property type="component" value="Unassembled WGS sequence"/>
</dbReference>
<gene>
    <name evidence="1" type="ORF">POM88_031741</name>
</gene>
<keyword evidence="2" id="KW-1185">Reference proteome</keyword>
<reference evidence="1" key="2">
    <citation type="submission" date="2023-05" db="EMBL/GenBank/DDBJ databases">
        <authorList>
            <person name="Schelkunov M.I."/>
        </authorList>
    </citation>
    <scope>NUCLEOTIDE SEQUENCE</scope>
    <source>
        <strain evidence="1">Hsosn_3</strain>
        <tissue evidence="1">Leaf</tissue>
    </source>
</reference>
<name>A0AAD8HYT5_9APIA</name>
<dbReference type="PANTHER" id="PTHR38926:SF80">
    <property type="entry name" value="F-BOX DOMAIN, LEUCINE-RICH REPEAT DOMAIN SUPERFAMILY"/>
    <property type="match status" value="1"/>
</dbReference>
<dbReference type="SUPFAM" id="SSF52047">
    <property type="entry name" value="RNI-like"/>
    <property type="match status" value="1"/>
</dbReference>
<dbReference type="InterPro" id="IPR032675">
    <property type="entry name" value="LRR_dom_sf"/>
</dbReference>
<sequence>MIHESWSEFLKKAPLLEEIELTFTEISDEAVANADRYCPMLKIFKCNDSGYMHDGRAFDQEIADYADDFVMAIAKAMPQLRHLELISNSMTHKGLQAILDGCPHLEFLDIRRCFFINLDGSCGKLCKERIKNLLLPHDSVKGHKFALDSSEEYRAMCGDHRAMYDAMCDDHRAMHDAMYDDGDDSDLEDYEGLSDDDINCGPYYSPFRGPFTDPILGEFSSLEEFVAVMDALDTLSSSDSDSD</sequence>